<evidence type="ECO:0000256" key="4">
    <source>
        <dbReference type="ARBA" id="ARBA00023125"/>
    </source>
</evidence>
<evidence type="ECO:0000256" key="7">
    <source>
        <dbReference type="PROSITE-ProRule" id="PRU01091"/>
    </source>
</evidence>
<dbReference type="CDD" id="cd00383">
    <property type="entry name" value="trans_reg_C"/>
    <property type="match status" value="1"/>
</dbReference>
<dbReference type="Pfam" id="PF00072">
    <property type="entry name" value="Response_reg"/>
    <property type="match status" value="1"/>
</dbReference>
<keyword evidence="1 6" id="KW-0597">Phosphoprotein</keyword>
<reference evidence="10 11" key="2">
    <citation type="submission" date="2024-03" db="EMBL/GenBank/DDBJ databases">
        <title>The Genome Sequence of Enterococcus sp. DIV2402.</title>
        <authorList>
            <consortium name="The Broad Institute Genomics Platform"/>
            <consortium name="The Broad Institute Microbial Omics Core"/>
            <consortium name="The Broad Institute Genomic Center for Infectious Diseases"/>
            <person name="Earl A."/>
            <person name="Manson A."/>
            <person name="Gilmore M."/>
            <person name="Schwartman J."/>
            <person name="Shea T."/>
            <person name="Abouelleil A."/>
            <person name="Cao P."/>
            <person name="Chapman S."/>
            <person name="Cusick C."/>
            <person name="Young S."/>
            <person name="Neafsey D."/>
            <person name="Nusbaum C."/>
            <person name="Birren B."/>
        </authorList>
    </citation>
    <scope>NUCLEOTIDE SEQUENCE [LARGE SCALE GENOMIC DNA]</scope>
    <source>
        <strain evidence="10 11">DIV2402</strain>
    </source>
</reference>
<evidence type="ECO:0000256" key="1">
    <source>
        <dbReference type="ARBA" id="ARBA00022553"/>
    </source>
</evidence>
<dbReference type="PROSITE" id="PS50110">
    <property type="entry name" value="RESPONSE_REGULATORY"/>
    <property type="match status" value="1"/>
</dbReference>
<evidence type="ECO:0000313" key="10">
    <source>
        <dbReference type="EMBL" id="WYJ77883.1"/>
    </source>
</evidence>
<dbReference type="InterPro" id="IPR011006">
    <property type="entry name" value="CheY-like_superfamily"/>
</dbReference>
<keyword evidence="3" id="KW-0805">Transcription regulation</keyword>
<feature type="domain" description="OmpR/PhoB-type" evidence="9">
    <location>
        <begin position="129"/>
        <end position="229"/>
    </location>
</feature>
<dbReference type="GO" id="GO:0003677">
    <property type="term" value="F:DNA binding"/>
    <property type="evidence" value="ECO:0007669"/>
    <property type="project" value="UniProtKB-KW"/>
</dbReference>
<dbReference type="EMBL" id="CP147251">
    <property type="protein sequence ID" value="WYJ77883.1"/>
    <property type="molecule type" value="Genomic_DNA"/>
</dbReference>
<dbReference type="SMART" id="SM00448">
    <property type="entry name" value="REC"/>
    <property type="match status" value="1"/>
</dbReference>
<dbReference type="Pfam" id="PF00486">
    <property type="entry name" value="Trans_reg_C"/>
    <property type="match status" value="1"/>
</dbReference>
<dbReference type="Gene3D" id="3.40.50.2300">
    <property type="match status" value="1"/>
</dbReference>
<dbReference type="PROSITE" id="PS51755">
    <property type="entry name" value="OMPR_PHOB"/>
    <property type="match status" value="1"/>
</dbReference>
<protein>
    <submittedName>
        <fullName evidence="10">DNA-binding response regulator</fullName>
    </submittedName>
</protein>
<dbReference type="Gene3D" id="1.10.10.10">
    <property type="entry name" value="Winged helix-like DNA-binding domain superfamily/Winged helix DNA-binding domain"/>
    <property type="match status" value="1"/>
</dbReference>
<dbReference type="PANTHER" id="PTHR48111:SF26">
    <property type="entry name" value="STAGE 0 SPORULATION PROTEIN A HOMOLOG"/>
    <property type="match status" value="1"/>
</dbReference>
<evidence type="ECO:0000256" key="6">
    <source>
        <dbReference type="PROSITE-ProRule" id="PRU00169"/>
    </source>
</evidence>
<dbReference type="CDD" id="cd17574">
    <property type="entry name" value="REC_OmpR"/>
    <property type="match status" value="1"/>
</dbReference>
<feature type="modified residue" description="4-aspartylphosphate" evidence="6">
    <location>
        <position position="52"/>
    </location>
</feature>
<name>A0ABZ2SQP6_9ENTE</name>
<keyword evidence="5" id="KW-0804">Transcription</keyword>
<keyword evidence="11" id="KW-1185">Reference proteome</keyword>
<dbReference type="InterPro" id="IPR039420">
    <property type="entry name" value="WalR-like"/>
</dbReference>
<proteinExistence type="predicted"/>
<evidence type="ECO:0000259" key="8">
    <source>
        <dbReference type="PROSITE" id="PS50110"/>
    </source>
</evidence>
<organism evidence="10 11">
    <name type="scientific">Candidatus Enterococcus lowellii</name>
    <dbReference type="NCBI Taxonomy" id="2230877"/>
    <lineage>
        <taxon>Bacteria</taxon>
        <taxon>Bacillati</taxon>
        <taxon>Bacillota</taxon>
        <taxon>Bacilli</taxon>
        <taxon>Lactobacillales</taxon>
        <taxon>Enterococcaceae</taxon>
        <taxon>Enterococcus</taxon>
    </lineage>
</organism>
<dbReference type="InterPro" id="IPR016032">
    <property type="entry name" value="Sig_transdc_resp-reg_C-effctor"/>
</dbReference>
<dbReference type="Proteomes" id="UP000664701">
    <property type="component" value="Chromosome"/>
</dbReference>
<dbReference type="SUPFAM" id="SSF52172">
    <property type="entry name" value="CheY-like"/>
    <property type="match status" value="1"/>
</dbReference>
<dbReference type="PANTHER" id="PTHR48111">
    <property type="entry name" value="REGULATOR OF RPOS"/>
    <property type="match status" value="1"/>
</dbReference>
<evidence type="ECO:0000256" key="2">
    <source>
        <dbReference type="ARBA" id="ARBA00023012"/>
    </source>
</evidence>
<dbReference type="SMART" id="SM00862">
    <property type="entry name" value="Trans_reg_C"/>
    <property type="match status" value="1"/>
</dbReference>
<dbReference type="InterPro" id="IPR036388">
    <property type="entry name" value="WH-like_DNA-bd_sf"/>
</dbReference>
<feature type="DNA-binding region" description="OmpR/PhoB-type" evidence="7">
    <location>
        <begin position="129"/>
        <end position="229"/>
    </location>
</feature>
<evidence type="ECO:0000256" key="5">
    <source>
        <dbReference type="ARBA" id="ARBA00023163"/>
    </source>
</evidence>
<reference evidence="10 11" key="1">
    <citation type="submission" date="2021-03" db="EMBL/GenBank/DDBJ databases">
        <authorList>
            <person name="Gilmore M.S."/>
            <person name="Schwartzman J."/>
            <person name="Van Tyne D."/>
            <person name="Martin M."/>
            <person name="Earl A.M."/>
            <person name="Manson A.L."/>
            <person name="Straub T."/>
            <person name="Salamzade R."/>
            <person name="Saavedra J."/>
            <person name="Lebreton F."/>
            <person name="Prichula J."/>
            <person name="Schaufler K."/>
            <person name="Gaca A."/>
            <person name="Sgardioli B."/>
            <person name="Wagenaar J."/>
            <person name="Strong T."/>
        </authorList>
    </citation>
    <scope>NUCLEOTIDE SEQUENCE [LARGE SCALE GENOMIC DNA]</scope>
    <source>
        <strain evidence="10 11">DIV2402</strain>
    </source>
</reference>
<evidence type="ECO:0000259" key="9">
    <source>
        <dbReference type="PROSITE" id="PS51755"/>
    </source>
</evidence>
<dbReference type="InterPro" id="IPR001789">
    <property type="entry name" value="Sig_transdc_resp-reg_receiver"/>
</dbReference>
<gene>
    <name evidence="10" type="ORF">DOK78_002523</name>
</gene>
<dbReference type="InterPro" id="IPR001867">
    <property type="entry name" value="OmpR/PhoB-type_DNA-bd"/>
</dbReference>
<evidence type="ECO:0000313" key="11">
    <source>
        <dbReference type="Proteomes" id="UP000664701"/>
    </source>
</evidence>
<sequence length="229" mass="26239">MNKILIIEDDASIANLQKDYLEINQMDVTIENDGQLGLETALTNSFDLIIVDVMLPNLDGFEICKKIRANTQIPIMIVSAKKEDFDKVRGLGLGANDYLVKPFSPNELVARVKAHISRYQSLQPQTANHLIIETPDLRIDKAAHKVWALEQEVFLTHKEFNLLVFLAEHPNRVWRKEELFETLWGFDSLDTEMATVVVHIKRIREKLKKANLANSPIETIWGSGYRFNL</sequence>
<accession>A0ABZ2SQP6</accession>
<dbReference type="RefSeq" id="WP_207872008.1">
    <property type="nucleotide sequence ID" value="NZ_CP147251.1"/>
</dbReference>
<dbReference type="SUPFAM" id="SSF46894">
    <property type="entry name" value="C-terminal effector domain of the bipartite response regulators"/>
    <property type="match status" value="1"/>
</dbReference>
<evidence type="ECO:0000256" key="3">
    <source>
        <dbReference type="ARBA" id="ARBA00023015"/>
    </source>
</evidence>
<keyword evidence="4 7" id="KW-0238">DNA-binding</keyword>
<dbReference type="Gene3D" id="6.10.250.690">
    <property type="match status" value="1"/>
</dbReference>
<feature type="domain" description="Response regulatory" evidence="8">
    <location>
        <begin position="3"/>
        <end position="116"/>
    </location>
</feature>
<keyword evidence="2" id="KW-0902">Two-component regulatory system</keyword>